<keyword evidence="10 15" id="KW-0067">ATP-binding</keyword>
<dbReference type="AlphaFoldDB" id="W3XLM7"/>
<evidence type="ECO:0000256" key="12">
    <source>
        <dbReference type="ARBA" id="ARBA00033194"/>
    </source>
</evidence>
<comment type="function">
    <text evidence="1">Component of the EKC/KEOPS complex that is required for the formation of a threonylcarbamoyl group on adenosine at position 37 (t(6)A37) in tRNAs that read codons beginning with adenine. The complex is probably involved in the transfer of the threonylcarbamoyl moiety of threonylcarbamoyl-AMP (TC-AMP) to the N6 group of A37. BUD32 has ATPase activity in the context of the EKC/KEOPS complex and likely plays a supporting role to the catalytic subunit KAE1. The EKC/KEOPS complex also promotes both telomere uncapping and telomere elongation. The complex is required for efficient recruitment of transcriptional coactivators.</text>
</comment>
<evidence type="ECO:0000256" key="3">
    <source>
        <dbReference type="ARBA" id="ARBA00012513"/>
    </source>
</evidence>
<dbReference type="PANTHER" id="PTHR45646:SF11">
    <property type="entry name" value="SERINE_THREONINE-PROTEIN KINASE DOA"/>
    <property type="match status" value="1"/>
</dbReference>
<dbReference type="InterPro" id="IPR008266">
    <property type="entry name" value="Tyr_kinase_AS"/>
</dbReference>
<organism evidence="19 20">
    <name type="scientific">Pestalotiopsis fici (strain W106-1 / CGMCC3.15140)</name>
    <dbReference type="NCBI Taxonomy" id="1229662"/>
    <lineage>
        <taxon>Eukaryota</taxon>
        <taxon>Fungi</taxon>
        <taxon>Dikarya</taxon>
        <taxon>Ascomycota</taxon>
        <taxon>Pezizomycotina</taxon>
        <taxon>Sordariomycetes</taxon>
        <taxon>Xylariomycetidae</taxon>
        <taxon>Amphisphaeriales</taxon>
        <taxon>Sporocadaceae</taxon>
        <taxon>Pestalotiopsis</taxon>
    </lineage>
</organism>
<accession>W3XLM7</accession>
<gene>
    <name evidence="19" type="ORF">PFICI_00708</name>
</gene>
<dbReference type="Gene3D" id="1.10.510.10">
    <property type="entry name" value="Transferase(Phosphotransferase) domain 1"/>
    <property type="match status" value="1"/>
</dbReference>
<feature type="region of interest" description="Disordered" evidence="16">
    <location>
        <begin position="633"/>
        <end position="669"/>
    </location>
</feature>
<dbReference type="InParanoid" id="W3XLM7"/>
<dbReference type="GO" id="GO:0005524">
    <property type="term" value="F:ATP binding"/>
    <property type="evidence" value="ECO:0007669"/>
    <property type="project" value="UniProtKB-UniRule"/>
</dbReference>
<dbReference type="EC" id="2.7.11.1" evidence="3"/>
<dbReference type="PROSITE" id="PS00107">
    <property type="entry name" value="PROTEIN_KINASE_ATP"/>
    <property type="match status" value="1"/>
</dbReference>
<dbReference type="PROSITE" id="PS50011">
    <property type="entry name" value="PROTEIN_KINASE_DOM"/>
    <property type="match status" value="1"/>
</dbReference>
<evidence type="ECO:0000313" key="19">
    <source>
        <dbReference type="EMBL" id="ETS86880.1"/>
    </source>
</evidence>
<dbReference type="eggNOG" id="KOG1290">
    <property type="taxonomic scope" value="Eukaryota"/>
</dbReference>
<evidence type="ECO:0000256" key="6">
    <source>
        <dbReference type="ARBA" id="ARBA00022527"/>
    </source>
</evidence>
<evidence type="ECO:0000256" key="16">
    <source>
        <dbReference type="SAM" id="MobiDB-lite"/>
    </source>
</evidence>
<keyword evidence="8 15" id="KW-0547">Nucleotide-binding</keyword>
<feature type="domain" description="Protein kinase" evidence="18">
    <location>
        <begin position="160"/>
        <end position="596"/>
    </location>
</feature>
<dbReference type="SMART" id="SM00220">
    <property type="entry name" value="S_TKc"/>
    <property type="match status" value="1"/>
</dbReference>
<keyword evidence="6" id="KW-0723">Serine/threonine-protein kinase</keyword>
<dbReference type="GO" id="GO:0043484">
    <property type="term" value="P:regulation of RNA splicing"/>
    <property type="evidence" value="ECO:0007669"/>
    <property type="project" value="TreeGrafter"/>
</dbReference>
<dbReference type="OrthoDB" id="5979581at2759"/>
<evidence type="ECO:0000256" key="4">
    <source>
        <dbReference type="ARBA" id="ARBA00013948"/>
    </source>
</evidence>
<dbReference type="Pfam" id="PF00069">
    <property type="entry name" value="Pkinase"/>
    <property type="match status" value="1"/>
</dbReference>
<evidence type="ECO:0000256" key="2">
    <source>
        <dbReference type="ARBA" id="ARBA00011534"/>
    </source>
</evidence>
<proteinExistence type="predicted"/>
<feature type="region of interest" description="Disordered" evidence="16">
    <location>
        <begin position="94"/>
        <end position="125"/>
    </location>
</feature>
<dbReference type="Proteomes" id="UP000030651">
    <property type="component" value="Unassembled WGS sequence"/>
</dbReference>
<dbReference type="GeneID" id="19265721"/>
<keyword evidence="20" id="KW-1185">Reference proteome</keyword>
<dbReference type="EMBL" id="KI912109">
    <property type="protein sequence ID" value="ETS86880.1"/>
    <property type="molecule type" value="Genomic_DNA"/>
</dbReference>
<dbReference type="GO" id="GO:0004674">
    <property type="term" value="F:protein serine/threonine kinase activity"/>
    <property type="evidence" value="ECO:0007669"/>
    <property type="project" value="UniProtKB-KW"/>
</dbReference>
<comment type="catalytic activity">
    <reaction evidence="13">
        <text>L-threonyl-[protein] + ATP = O-phospho-L-threonyl-[protein] + ADP + H(+)</text>
        <dbReference type="Rhea" id="RHEA:46608"/>
        <dbReference type="Rhea" id="RHEA-COMP:11060"/>
        <dbReference type="Rhea" id="RHEA-COMP:11605"/>
        <dbReference type="ChEBI" id="CHEBI:15378"/>
        <dbReference type="ChEBI" id="CHEBI:30013"/>
        <dbReference type="ChEBI" id="CHEBI:30616"/>
        <dbReference type="ChEBI" id="CHEBI:61977"/>
        <dbReference type="ChEBI" id="CHEBI:456216"/>
        <dbReference type="EC" id="2.7.11.1"/>
    </reaction>
</comment>
<evidence type="ECO:0000256" key="9">
    <source>
        <dbReference type="ARBA" id="ARBA00022777"/>
    </source>
</evidence>
<evidence type="ECO:0000256" key="7">
    <source>
        <dbReference type="ARBA" id="ARBA00022679"/>
    </source>
</evidence>
<dbReference type="KEGG" id="pfy:PFICI_00708"/>
<feature type="binding site" evidence="15">
    <location>
        <position position="189"/>
    </location>
    <ligand>
        <name>ATP</name>
        <dbReference type="ChEBI" id="CHEBI:30616"/>
    </ligand>
</feature>
<dbReference type="SUPFAM" id="SSF56112">
    <property type="entry name" value="Protein kinase-like (PK-like)"/>
    <property type="match status" value="1"/>
</dbReference>
<evidence type="ECO:0000256" key="17">
    <source>
        <dbReference type="SAM" id="Phobius"/>
    </source>
</evidence>
<evidence type="ECO:0000256" key="5">
    <source>
        <dbReference type="ARBA" id="ARBA00019973"/>
    </source>
</evidence>
<dbReference type="PANTHER" id="PTHR45646">
    <property type="entry name" value="SERINE/THREONINE-PROTEIN KINASE DOA-RELATED"/>
    <property type="match status" value="1"/>
</dbReference>
<dbReference type="Gene3D" id="3.30.200.20">
    <property type="entry name" value="Phosphorylase Kinase, domain 1"/>
    <property type="match status" value="1"/>
</dbReference>
<keyword evidence="7" id="KW-0808">Transferase</keyword>
<dbReference type="HOGENOM" id="CLU_375561_0_0_1"/>
<evidence type="ECO:0000256" key="15">
    <source>
        <dbReference type="PROSITE-ProRule" id="PRU10141"/>
    </source>
</evidence>
<evidence type="ECO:0000256" key="10">
    <source>
        <dbReference type="ARBA" id="ARBA00022840"/>
    </source>
</evidence>
<dbReference type="InterPro" id="IPR017441">
    <property type="entry name" value="Protein_kinase_ATP_BS"/>
</dbReference>
<evidence type="ECO:0000256" key="11">
    <source>
        <dbReference type="ARBA" id="ARBA00030980"/>
    </source>
</evidence>
<protein>
    <recommendedName>
        <fullName evidence="5">EKC/KEOPS complex subunit BUD32</fullName>
        <ecNumber evidence="3">2.7.11.1</ecNumber>
    </recommendedName>
    <alternativeName>
        <fullName evidence="11 12">Atypical Serine/threonine protein kinase BUD32</fullName>
    </alternativeName>
    <alternativeName>
        <fullName evidence="4">EKC/KEOPS complex subunit bud32</fullName>
    </alternativeName>
</protein>
<dbReference type="InterPro" id="IPR011009">
    <property type="entry name" value="Kinase-like_dom_sf"/>
</dbReference>
<sequence>MSRENVFKSLSIRSKKTSNQLDIKGLGSLLDGSYDEDATPIREHTWSHQENCISTKDHQPQGESINNNEEAANSAAMEVTGQQTTKEAIVNEEAAEGVTESEKGVGHDSTSSAHPDEGTASVTGEEWEPVDPFSYEENVNDYLYGGFYPVEIGDKIISRYEVFHKLGNGGHGTVWLVHDLELIKWRALKILSAPQSSEDGPDRRFLRLMRDKGITAEDLEKRRIVFPCEDPFEIDNPDGRKNLCLVMPLMGPDLISIRQWEPAMMRRIFYELAESLEFLHQRNICHGDFRPSNLLLCLDQDDLHTISKEEMRSILERPHTQDVDYAIWWEHYPRLPRYIVQKADTSWLGIKFTGQAAVVDFGCAYDVTDSSAYAGIPPMWAAPEAYWNLGSGLPGDIWALATTIAQVYAGTDIFYGHQHDDAVVAEYEFVLGALPQPYRTAYYNQLKQAILYDYRGKQASNTIEESRVPDTVANMSAATDATVSIDIKELPEPISMTQESLAKDRKYYCNKHSQPTVIRALISRPWLMEMRDPEFPYHEHNADNHYDLLRAYPDITIERRLIPREVKILGDLLEGILRYRPEARLSISDVLQHEWFGYQEERWASFDDDVVKNPTAKYDGASKRYGRGIDAEKVHAAKGPRNNNKHGSKHWAKEGRSQRQKQPGRSMEAKIQISRPLRDILVDIVTIDGLLKQNMSLLLGIVLATALWLPMAVAFYLNERQRQRQAIPIDISFHQGSLL</sequence>
<keyword evidence="9" id="KW-0418">Kinase</keyword>
<comment type="subunit">
    <text evidence="2">Component of the EKC/KEOPS complex composed of at least BUD32, CGI121, GON7, KAE1 and PCC1; the whole complex dimerizes.</text>
</comment>
<evidence type="ECO:0000256" key="1">
    <source>
        <dbReference type="ARBA" id="ARBA00003747"/>
    </source>
</evidence>
<evidence type="ECO:0000259" key="18">
    <source>
        <dbReference type="PROSITE" id="PS50011"/>
    </source>
</evidence>
<feature type="transmembrane region" description="Helical" evidence="17">
    <location>
        <begin position="697"/>
        <end position="717"/>
    </location>
</feature>
<evidence type="ECO:0000256" key="13">
    <source>
        <dbReference type="ARBA" id="ARBA00047899"/>
    </source>
</evidence>
<feature type="region of interest" description="Disordered" evidence="16">
    <location>
        <begin position="46"/>
        <end position="66"/>
    </location>
</feature>
<dbReference type="InterPro" id="IPR000719">
    <property type="entry name" value="Prot_kinase_dom"/>
</dbReference>
<keyword evidence="17" id="KW-1133">Transmembrane helix</keyword>
<keyword evidence="17" id="KW-0472">Membrane</keyword>
<evidence type="ECO:0000256" key="14">
    <source>
        <dbReference type="ARBA" id="ARBA00048679"/>
    </source>
</evidence>
<keyword evidence="17" id="KW-0812">Transmembrane</keyword>
<comment type="catalytic activity">
    <reaction evidence="14">
        <text>L-seryl-[protein] + ATP = O-phospho-L-seryl-[protein] + ADP + H(+)</text>
        <dbReference type="Rhea" id="RHEA:17989"/>
        <dbReference type="Rhea" id="RHEA-COMP:9863"/>
        <dbReference type="Rhea" id="RHEA-COMP:11604"/>
        <dbReference type="ChEBI" id="CHEBI:15378"/>
        <dbReference type="ChEBI" id="CHEBI:29999"/>
        <dbReference type="ChEBI" id="CHEBI:30616"/>
        <dbReference type="ChEBI" id="CHEBI:83421"/>
        <dbReference type="ChEBI" id="CHEBI:456216"/>
        <dbReference type="EC" id="2.7.11.1"/>
    </reaction>
</comment>
<reference evidence="20" key="1">
    <citation type="journal article" date="2015" name="BMC Genomics">
        <title>Genomic and transcriptomic analysis of the endophytic fungus Pestalotiopsis fici reveals its lifestyle and high potential for synthesis of natural products.</title>
        <authorList>
            <person name="Wang X."/>
            <person name="Zhang X."/>
            <person name="Liu L."/>
            <person name="Xiang M."/>
            <person name="Wang W."/>
            <person name="Sun X."/>
            <person name="Che Y."/>
            <person name="Guo L."/>
            <person name="Liu G."/>
            <person name="Guo L."/>
            <person name="Wang C."/>
            <person name="Yin W.B."/>
            <person name="Stadler M."/>
            <person name="Zhang X."/>
            <person name="Liu X."/>
        </authorList>
    </citation>
    <scope>NUCLEOTIDE SEQUENCE [LARGE SCALE GENOMIC DNA]</scope>
    <source>
        <strain evidence="20">W106-1 / CGMCC3.15140</strain>
    </source>
</reference>
<name>W3XLM7_PESFW</name>
<dbReference type="InterPro" id="IPR051175">
    <property type="entry name" value="CLK_kinases"/>
</dbReference>
<evidence type="ECO:0000313" key="20">
    <source>
        <dbReference type="Proteomes" id="UP000030651"/>
    </source>
</evidence>
<dbReference type="RefSeq" id="XP_007827480.1">
    <property type="nucleotide sequence ID" value="XM_007829289.1"/>
</dbReference>
<dbReference type="PROSITE" id="PS00109">
    <property type="entry name" value="PROTEIN_KINASE_TYR"/>
    <property type="match status" value="1"/>
</dbReference>
<evidence type="ECO:0000256" key="8">
    <source>
        <dbReference type="ARBA" id="ARBA00022741"/>
    </source>
</evidence>
<dbReference type="GO" id="GO:0005634">
    <property type="term" value="C:nucleus"/>
    <property type="evidence" value="ECO:0007669"/>
    <property type="project" value="TreeGrafter"/>
</dbReference>